<dbReference type="InterPro" id="IPR036634">
    <property type="entry name" value="PRD_sf"/>
</dbReference>
<evidence type="ECO:0000313" key="3">
    <source>
        <dbReference type="EMBL" id="TDF93339.1"/>
    </source>
</evidence>
<dbReference type="Pfam" id="PF03123">
    <property type="entry name" value="CAT_RBD"/>
    <property type="match status" value="1"/>
</dbReference>
<dbReference type="InterPro" id="IPR011608">
    <property type="entry name" value="PRD"/>
</dbReference>
<dbReference type="PANTHER" id="PTHR30185:SF15">
    <property type="entry name" value="CRYPTIC BETA-GLUCOSIDE BGL OPERON ANTITERMINATOR"/>
    <property type="match status" value="1"/>
</dbReference>
<name>A0A4R5KDB7_9MICC</name>
<comment type="caution">
    <text evidence="3">The sequence shown here is derived from an EMBL/GenBank/DDBJ whole genome shotgun (WGS) entry which is preliminary data.</text>
</comment>
<proteinExistence type="predicted"/>
<sequence length="282" mass="30788">MRVKRVLNNNSVLAVDDAGKDLVAIGRGLGHGRKPGDVISREVADQVFVAAENANLERLARYLDDIPLDCLNAAGEVALLAQERLDLRVSQALVVPLADHLSFAIERLQEGIPAQFPLAWEVAQLYPKELATGREALGLVEASLGVRLHEDEAVALAMHFVNAQFATPGMEKAMQMTGVIAQAFALVDKTFGFTVDQQSMNAARFVTHLRYLFSRVASGKQISEKSSLLVDAIIQSHPEAVVCAAKIQYLLEMGLDTSLTRDEVAYLALHVARLVSDVNEYR</sequence>
<evidence type="ECO:0000259" key="2">
    <source>
        <dbReference type="PROSITE" id="PS51372"/>
    </source>
</evidence>
<dbReference type="SUPFAM" id="SSF50151">
    <property type="entry name" value="SacY-like RNA-binding domain"/>
    <property type="match status" value="1"/>
</dbReference>
<evidence type="ECO:0000313" key="4">
    <source>
        <dbReference type="Proteomes" id="UP000295511"/>
    </source>
</evidence>
<dbReference type="Pfam" id="PF00874">
    <property type="entry name" value="PRD"/>
    <property type="match status" value="2"/>
</dbReference>
<dbReference type="AlphaFoldDB" id="A0A4R5KDB7"/>
<accession>A0A4R5KDB7</accession>
<dbReference type="RefSeq" id="WP_133205227.1">
    <property type="nucleotide sequence ID" value="NZ_SMRU01000019.1"/>
</dbReference>
<feature type="domain" description="PRD" evidence="2">
    <location>
        <begin position="65"/>
        <end position="170"/>
    </location>
</feature>
<dbReference type="OrthoDB" id="9813552at2"/>
<evidence type="ECO:0000256" key="1">
    <source>
        <dbReference type="ARBA" id="ARBA00022737"/>
    </source>
</evidence>
<dbReference type="InterPro" id="IPR036650">
    <property type="entry name" value="CAT_RNA-bd_dom_sf"/>
</dbReference>
<dbReference type="Gene3D" id="2.30.24.10">
    <property type="entry name" value="CAT RNA-binding domain"/>
    <property type="match status" value="1"/>
</dbReference>
<organism evidence="3 4">
    <name type="scientific">Arthrobacter terricola</name>
    <dbReference type="NCBI Taxonomy" id="2547396"/>
    <lineage>
        <taxon>Bacteria</taxon>
        <taxon>Bacillati</taxon>
        <taxon>Actinomycetota</taxon>
        <taxon>Actinomycetes</taxon>
        <taxon>Micrococcales</taxon>
        <taxon>Micrococcaceae</taxon>
        <taxon>Arthrobacter</taxon>
    </lineage>
</organism>
<dbReference type="PANTHER" id="PTHR30185">
    <property type="entry name" value="CRYPTIC BETA-GLUCOSIDE BGL OPERON ANTITERMINATOR"/>
    <property type="match status" value="1"/>
</dbReference>
<keyword evidence="1" id="KW-0677">Repeat</keyword>
<dbReference type="Gene3D" id="1.10.1790.10">
    <property type="entry name" value="PRD domain"/>
    <property type="match status" value="2"/>
</dbReference>
<protein>
    <submittedName>
        <fullName evidence="3">PRD domain-containing protein</fullName>
    </submittedName>
</protein>
<keyword evidence="4" id="KW-1185">Reference proteome</keyword>
<reference evidence="3 4" key="1">
    <citation type="submission" date="2019-03" db="EMBL/GenBank/DDBJ databases">
        <title>Whole genome sequence of Arthrobacter sp JH1-1.</title>
        <authorList>
            <person name="Trinh H.N."/>
        </authorList>
    </citation>
    <scope>NUCLEOTIDE SEQUENCE [LARGE SCALE GENOMIC DNA]</scope>
    <source>
        <strain evidence="3 4">JH1-1</strain>
    </source>
</reference>
<dbReference type="SMART" id="SM01061">
    <property type="entry name" value="CAT_RBD"/>
    <property type="match status" value="1"/>
</dbReference>
<gene>
    <name evidence="3" type="ORF">E1809_15940</name>
</gene>
<dbReference type="GO" id="GO:0003723">
    <property type="term" value="F:RNA binding"/>
    <property type="evidence" value="ECO:0007669"/>
    <property type="project" value="InterPro"/>
</dbReference>
<dbReference type="InterPro" id="IPR004341">
    <property type="entry name" value="CAT_RNA-bd_dom"/>
</dbReference>
<dbReference type="SUPFAM" id="SSF63520">
    <property type="entry name" value="PTS-regulatory domain, PRD"/>
    <property type="match status" value="2"/>
</dbReference>
<dbReference type="PROSITE" id="PS51372">
    <property type="entry name" value="PRD_2"/>
    <property type="match status" value="2"/>
</dbReference>
<feature type="domain" description="PRD" evidence="2">
    <location>
        <begin position="171"/>
        <end position="281"/>
    </location>
</feature>
<dbReference type="InterPro" id="IPR050661">
    <property type="entry name" value="BglG_antiterminators"/>
</dbReference>
<dbReference type="GO" id="GO:0006355">
    <property type="term" value="P:regulation of DNA-templated transcription"/>
    <property type="evidence" value="ECO:0007669"/>
    <property type="project" value="InterPro"/>
</dbReference>
<dbReference type="Proteomes" id="UP000295511">
    <property type="component" value="Unassembled WGS sequence"/>
</dbReference>
<dbReference type="EMBL" id="SMRU01000019">
    <property type="protein sequence ID" value="TDF93339.1"/>
    <property type="molecule type" value="Genomic_DNA"/>
</dbReference>